<evidence type="ECO:0000256" key="7">
    <source>
        <dbReference type="SAM" id="SignalP"/>
    </source>
</evidence>
<feature type="domain" description="TonB-dependent transporter Oar-like beta-barrel" evidence="8">
    <location>
        <begin position="236"/>
        <end position="1037"/>
    </location>
</feature>
<dbReference type="Proteomes" id="UP000772618">
    <property type="component" value="Unassembled WGS sequence"/>
</dbReference>
<dbReference type="Gene3D" id="2.40.170.20">
    <property type="entry name" value="TonB-dependent receptor, beta-barrel domain"/>
    <property type="match status" value="1"/>
</dbReference>
<organism evidence="9 10">
    <name type="scientific">Chryseosolibacter indicus</name>
    <dbReference type="NCBI Taxonomy" id="2782351"/>
    <lineage>
        <taxon>Bacteria</taxon>
        <taxon>Pseudomonadati</taxon>
        <taxon>Bacteroidota</taxon>
        <taxon>Cytophagia</taxon>
        <taxon>Cytophagales</taxon>
        <taxon>Chryseotaleaceae</taxon>
        <taxon>Chryseosolibacter</taxon>
    </lineage>
</organism>
<dbReference type="PANTHER" id="PTHR30069:SF46">
    <property type="entry name" value="OAR PROTEIN"/>
    <property type="match status" value="1"/>
</dbReference>
<evidence type="ECO:0000256" key="2">
    <source>
        <dbReference type="ARBA" id="ARBA00022448"/>
    </source>
</evidence>
<protein>
    <submittedName>
        <fullName evidence="9">Carboxypeptidase regulatory-like domain-containing protein</fullName>
    </submittedName>
</protein>
<evidence type="ECO:0000256" key="4">
    <source>
        <dbReference type="ARBA" id="ARBA00022692"/>
    </source>
</evidence>
<comment type="subcellular location">
    <subcellularLocation>
        <location evidence="1">Cell outer membrane</location>
        <topology evidence="1">Multi-pass membrane protein</topology>
    </subcellularLocation>
</comment>
<keyword evidence="2" id="KW-0813">Transport</keyword>
<feature type="chain" id="PRO_5046667309" evidence="7">
    <location>
        <begin position="21"/>
        <end position="1131"/>
    </location>
</feature>
<dbReference type="SUPFAM" id="SSF56935">
    <property type="entry name" value="Porins"/>
    <property type="match status" value="1"/>
</dbReference>
<proteinExistence type="predicted"/>
<evidence type="ECO:0000256" key="1">
    <source>
        <dbReference type="ARBA" id="ARBA00004571"/>
    </source>
</evidence>
<dbReference type="InterPro" id="IPR057601">
    <property type="entry name" value="Oar-like_b-barrel"/>
</dbReference>
<sequence>MRRILLVTAIVFTALAGAFAQGVTTASISGTVTNQEGETLPGANIIAVHVSSGTEYGTSTRTDGKFNLPNVRVGSYNITVSFVGFQSQKKENVNLSLGQNYTIDFKLGEEATTLSEVQIVGQEDPVLNAERTGAATNVRREQFETLPTISRNFQDLTALDPRAGSSNLSFGGRSNLYNNLTIDGSTSNNVFGLSATPGGQTNTQPISVDAIEDMQVSIAPYDVRQGAFTGAGVNLVTRSGTNEFTGSVYGFYRNQDFVGKKIEGNKIEPSEFNYKNYGIRLGGPILKNKLFFFVNAELEEHITPAVTFPVNTSGNQATAITNVNDPNYNSPTNLERLRTFLLDPAKGWTFDPGSYENFDATVHSTKFLAKVDWNINTKHKLTVRYNQLDSYRDIPPSNSGGIGSAPQGGRQNSVNAIPFSKSFYRQNNNLKSIIAELNSNFSSKYSNTFTIGYSAFRDFREQGGGGTPPNFPTVDILGPNGSTLTTFGPDPFTPNNKLDQTIIQVNDNFSIFLNKHIVTVGTANEFFKFNNVFTQQINGVYLYSSIDNFINNVTAPTTIPSSNSNAPSQYLLQYSAIEGNPAPGAEWNAAQLGFYAQDEYSGFKNLTLTLGFRVDVPIFSTDLPQNPVSDEMTFVNGQRIRVGRLPKTSPLYSPRIGVNWDVLGDKTLQVRGGTGVFTGRVPFVWISNQVGNNGLLFGSIIASNQDAGASYPFNPVPLTSSGTAPQFAINAAVEEFKFPQVWRTNIAVDKALPFGIVGTLEGIYTKDINAVYIKDANLNNPYSTIEGDGRPLFPATLAPNPTNPALPGRRVNQNITQALLLDNSDKGYQWSLTGQLQKTFAKGLYASVAYTFTEAQDVNSQTASTASSIFTGYPIVESPNKPVLSYSSNLTRHRIVASASYRKEYAKYFGSSLSLIYTGYSGNTFSYTYSGDLNNDGLSNDLIYIPRSKDEILLTTSDARDTRTPDQIWEQLDNYIKQDKYLSEHRGEYAERNGASAPWVHNVNLRFLQDFFIETGKGKRNTLQLSVELINALNLFNSDWGLFKTPARSSLLTFVGYENPAATSANTNSNNPLLPNNSYMNSPASGRPIFSFATNSNGTPLTESFVNSTGLNQSTFNSRWQLQFGIRYIFN</sequence>
<dbReference type="RefSeq" id="WP_254152970.1">
    <property type="nucleotide sequence ID" value="NZ_JAHESD010000010.1"/>
</dbReference>
<dbReference type="InterPro" id="IPR039426">
    <property type="entry name" value="TonB-dep_rcpt-like"/>
</dbReference>
<keyword evidence="3" id="KW-1134">Transmembrane beta strand</keyword>
<reference evidence="9 10" key="1">
    <citation type="submission" date="2021-05" db="EMBL/GenBank/DDBJ databases">
        <title>A Polyphasic approach of four new species of the genus Ohtaekwangia: Ohtaekwangia histidinii sp. nov., Ohtaekwangia cretensis sp. nov., Ohtaekwangia indiensis sp. nov., Ohtaekwangia reichenbachii sp. nov. from diverse environment.</title>
        <authorList>
            <person name="Octaviana S."/>
        </authorList>
    </citation>
    <scope>NUCLEOTIDE SEQUENCE [LARGE SCALE GENOMIC DNA]</scope>
    <source>
        <strain evidence="9 10">PWU20</strain>
    </source>
</reference>
<keyword evidence="10" id="KW-1185">Reference proteome</keyword>
<feature type="signal peptide" evidence="7">
    <location>
        <begin position="1"/>
        <end position="20"/>
    </location>
</feature>
<keyword evidence="4" id="KW-0812">Transmembrane</keyword>
<keyword evidence="5" id="KW-0472">Membrane</keyword>
<dbReference type="Pfam" id="PF13620">
    <property type="entry name" value="CarboxypepD_reg"/>
    <property type="match status" value="1"/>
</dbReference>
<comment type="caution">
    <text evidence="9">The sequence shown here is derived from an EMBL/GenBank/DDBJ whole genome shotgun (WGS) entry which is preliminary data.</text>
</comment>
<evidence type="ECO:0000256" key="3">
    <source>
        <dbReference type="ARBA" id="ARBA00022452"/>
    </source>
</evidence>
<dbReference type="Pfam" id="PF25183">
    <property type="entry name" value="OMP_b-brl_4"/>
    <property type="match status" value="1"/>
</dbReference>
<evidence type="ECO:0000256" key="5">
    <source>
        <dbReference type="ARBA" id="ARBA00023136"/>
    </source>
</evidence>
<keyword evidence="6" id="KW-0998">Cell outer membrane</keyword>
<dbReference type="InterPro" id="IPR008969">
    <property type="entry name" value="CarboxyPept-like_regulatory"/>
</dbReference>
<dbReference type="PANTHER" id="PTHR30069">
    <property type="entry name" value="TONB-DEPENDENT OUTER MEMBRANE RECEPTOR"/>
    <property type="match status" value="1"/>
</dbReference>
<evidence type="ECO:0000313" key="10">
    <source>
        <dbReference type="Proteomes" id="UP000772618"/>
    </source>
</evidence>
<dbReference type="InterPro" id="IPR036942">
    <property type="entry name" value="Beta-barrel_TonB_sf"/>
</dbReference>
<dbReference type="Gene3D" id="2.60.40.1120">
    <property type="entry name" value="Carboxypeptidase-like, regulatory domain"/>
    <property type="match status" value="1"/>
</dbReference>
<dbReference type="EMBL" id="JAHESD010000010">
    <property type="protein sequence ID" value="MBT1703001.1"/>
    <property type="molecule type" value="Genomic_DNA"/>
</dbReference>
<gene>
    <name evidence="9" type="ORF">KK060_06900</name>
</gene>
<keyword evidence="7" id="KW-0732">Signal</keyword>
<accession>A0ABS5VPB8</accession>
<evidence type="ECO:0000313" key="9">
    <source>
        <dbReference type="EMBL" id="MBT1703001.1"/>
    </source>
</evidence>
<evidence type="ECO:0000259" key="8">
    <source>
        <dbReference type="Pfam" id="PF25183"/>
    </source>
</evidence>
<dbReference type="SUPFAM" id="SSF49464">
    <property type="entry name" value="Carboxypeptidase regulatory domain-like"/>
    <property type="match status" value="1"/>
</dbReference>
<name>A0ABS5VPB8_9BACT</name>
<evidence type="ECO:0000256" key="6">
    <source>
        <dbReference type="ARBA" id="ARBA00023237"/>
    </source>
</evidence>